<proteinExistence type="predicted"/>
<gene>
    <name evidence="1" type="ORF">F0P96_08260</name>
</gene>
<comment type="caution">
    <text evidence="1">The sequence shown here is derived from an EMBL/GenBank/DDBJ whole genome shotgun (WGS) entry which is preliminary data.</text>
</comment>
<evidence type="ECO:0000313" key="1">
    <source>
        <dbReference type="EMBL" id="KAA9332970.1"/>
    </source>
</evidence>
<dbReference type="RefSeq" id="WP_151078391.1">
    <property type="nucleotide sequence ID" value="NZ_CP047647.1"/>
</dbReference>
<dbReference type="NCBIfam" id="TIGR03519">
    <property type="entry name" value="T9SS_PorP_fam"/>
    <property type="match status" value="1"/>
</dbReference>
<protein>
    <submittedName>
        <fullName evidence="1">Type IX secretion system membrane protein PorP/SprF</fullName>
    </submittedName>
</protein>
<reference evidence="1 2" key="1">
    <citation type="submission" date="2019-09" db="EMBL/GenBank/DDBJ databases">
        <title>Genome sequence of Hymenobacter sp. M3.</title>
        <authorList>
            <person name="Srinivasan S."/>
        </authorList>
    </citation>
    <scope>NUCLEOTIDE SEQUENCE [LARGE SCALE GENOMIC DNA]</scope>
    <source>
        <strain evidence="1 2">M3</strain>
    </source>
</reference>
<organism evidence="1 2">
    <name type="scientific">Hymenobacter busanensis</name>
    <dbReference type="NCBI Taxonomy" id="2607656"/>
    <lineage>
        <taxon>Bacteria</taxon>
        <taxon>Pseudomonadati</taxon>
        <taxon>Bacteroidota</taxon>
        <taxon>Cytophagia</taxon>
        <taxon>Cytophagales</taxon>
        <taxon>Hymenobacteraceae</taxon>
        <taxon>Hymenobacter</taxon>
    </lineage>
</organism>
<dbReference type="Pfam" id="PF11751">
    <property type="entry name" value="PorP_SprF"/>
    <property type="match status" value="1"/>
</dbReference>
<sequence length="358" mass="39113">MPPTRFLRRFLRRRPPSAGRYPRAFGAAVVVGLSALTAASTQAQDVYFSQPYATRLHLNPAFTGLFDDASIALAYRNQYPTLIGSLQTSQLAADYRLRDQRSAVGLLVNADRGGGLNLTRLEAGFTYAYHARLSQDLYVSGGAHAAYGSQRISYGNLLFGDQIDDNGQPTGTSAEPLVYDPVRYLTLGLGGLFYTPNTWGGLAIHHVNQPQVGVASDAVLPFRLAVHGGYKHYFVKTTVKREYREVSLAPTGSYTYQGGSQRLELGVYGTNSPLTAGLLWRGALPGPGNAQQTLVALLGLTWSGFRFGYSYDVSLSRFSRETGGAHEITLALTKFDLIEAAKRRLRRKNYTAPPCPTF</sequence>
<dbReference type="EMBL" id="VTWU01000003">
    <property type="protein sequence ID" value="KAA9332970.1"/>
    <property type="molecule type" value="Genomic_DNA"/>
</dbReference>
<name>A0A7L4ZZT4_9BACT</name>
<accession>A0A7L4ZZT4</accession>
<dbReference type="Proteomes" id="UP000326380">
    <property type="component" value="Unassembled WGS sequence"/>
</dbReference>
<dbReference type="InterPro" id="IPR019861">
    <property type="entry name" value="PorP/SprF_Bacteroidetes"/>
</dbReference>
<dbReference type="AlphaFoldDB" id="A0A7L4ZZT4"/>
<keyword evidence="2" id="KW-1185">Reference proteome</keyword>
<evidence type="ECO:0000313" key="2">
    <source>
        <dbReference type="Proteomes" id="UP000326380"/>
    </source>
</evidence>